<dbReference type="InterPro" id="IPR021953">
    <property type="entry name" value="DUF3570"/>
</dbReference>
<accession>K6XML6</accession>
<evidence type="ECO:0000313" key="2">
    <source>
        <dbReference type="EMBL" id="GAC21884.1"/>
    </source>
</evidence>
<comment type="caution">
    <text evidence="2">The sequence shown here is derived from an EMBL/GenBank/DDBJ whole genome shotgun (WGS) entry which is preliminary data.</text>
</comment>
<name>K6XML6_9ALTE</name>
<feature type="chain" id="PRO_5003899385" description="DUF3570 domain-containing protein" evidence="1">
    <location>
        <begin position="40"/>
        <end position="440"/>
    </location>
</feature>
<dbReference type="OrthoDB" id="5450709at2"/>
<dbReference type="Proteomes" id="UP000006327">
    <property type="component" value="Unassembled WGS sequence"/>
</dbReference>
<reference evidence="2 3" key="1">
    <citation type="journal article" date="2017" name="Antonie Van Leeuwenhoek">
        <title>Rhizobium rhizosphaerae sp. nov., a novel species isolated from rice rhizosphere.</title>
        <authorList>
            <person name="Zhao J.J."/>
            <person name="Zhang J."/>
            <person name="Zhang R.J."/>
            <person name="Zhang C.W."/>
            <person name="Yin H.Q."/>
            <person name="Zhang X.X."/>
        </authorList>
    </citation>
    <scope>NUCLEOTIDE SEQUENCE [LARGE SCALE GENOMIC DNA]</scope>
    <source>
        <strain evidence="2 3">BSs20135</strain>
    </source>
</reference>
<protein>
    <recommendedName>
        <fullName evidence="4">DUF3570 domain-containing protein</fullName>
    </recommendedName>
</protein>
<dbReference type="AlphaFoldDB" id="K6XML6"/>
<gene>
    <name evidence="2" type="ORF">GARC_4948</name>
</gene>
<sequence>MQLISKNNVTGKTKKVANVNTALAAATCALLGTTPLVQADEGVWEMDTALLYYGETDRVTAVEGVFSAKKDFGDEHIFSGKLVLDTLTGASASGAVSQPNAQTFTRPSGKGQYVIGAGEIPLDDTFKDTRVQLEAQWTQPLWDDMRGSTGVHLSKEYDYLSISVNGSLAKDFNQKNTTVSAGLSLAFDTIDPEGGRPVAFSEMVIDQGQFANEQAYQAAFDATRQEDTDDKSTVDLMLGVTQVINRRMLMQFNYGYAKSDGYHTDPFKVLSVVNDQGLTQSLVHEDRPTERTRHSFYWQTKYALDSGVADISYRYATDDWDINSHTIDSRLRFNLTDNTYIQPHFRYYQQAAAEFYQPFLLEGTTLPSFASADYRLGEMTAYTLGLKYGMKMPSGNEWAFRLEYYQQDPKNAGFEAPGVLQQLDLYPSVKAVIAQVSYSF</sequence>
<dbReference type="SUPFAM" id="SSF56935">
    <property type="entry name" value="Porins"/>
    <property type="match status" value="1"/>
</dbReference>
<feature type="signal peptide" evidence="1">
    <location>
        <begin position="1"/>
        <end position="39"/>
    </location>
</feature>
<evidence type="ECO:0000313" key="3">
    <source>
        <dbReference type="Proteomes" id="UP000006327"/>
    </source>
</evidence>
<keyword evidence="3" id="KW-1185">Reference proteome</keyword>
<dbReference type="Pfam" id="PF12094">
    <property type="entry name" value="DUF3570"/>
    <property type="match status" value="1"/>
</dbReference>
<dbReference type="eggNOG" id="COG2067">
    <property type="taxonomic scope" value="Bacteria"/>
</dbReference>
<organism evidence="2 3">
    <name type="scientific">Paraglaciecola arctica BSs20135</name>
    <dbReference type="NCBI Taxonomy" id="493475"/>
    <lineage>
        <taxon>Bacteria</taxon>
        <taxon>Pseudomonadati</taxon>
        <taxon>Pseudomonadota</taxon>
        <taxon>Gammaproteobacteria</taxon>
        <taxon>Alteromonadales</taxon>
        <taxon>Alteromonadaceae</taxon>
        <taxon>Paraglaciecola</taxon>
    </lineage>
</organism>
<evidence type="ECO:0000256" key="1">
    <source>
        <dbReference type="SAM" id="SignalP"/>
    </source>
</evidence>
<keyword evidence="1" id="KW-0732">Signal</keyword>
<dbReference type="RefSeq" id="WP_007625327.1">
    <property type="nucleotide sequence ID" value="NZ_BAEO01000065.1"/>
</dbReference>
<dbReference type="STRING" id="493475.GARC_4948"/>
<evidence type="ECO:0008006" key="4">
    <source>
        <dbReference type="Google" id="ProtNLM"/>
    </source>
</evidence>
<dbReference type="EMBL" id="BAEO01000065">
    <property type="protein sequence ID" value="GAC21884.1"/>
    <property type="molecule type" value="Genomic_DNA"/>
</dbReference>
<proteinExistence type="predicted"/>